<name>A0A0F9XHB2_9ZZZZ</name>
<organism evidence="3">
    <name type="scientific">marine sediment metagenome</name>
    <dbReference type="NCBI Taxonomy" id="412755"/>
    <lineage>
        <taxon>unclassified sequences</taxon>
        <taxon>metagenomes</taxon>
        <taxon>ecological metagenomes</taxon>
    </lineage>
</organism>
<comment type="caution">
    <text evidence="3">The sequence shown here is derived from an EMBL/GenBank/DDBJ whole genome shotgun (WGS) entry which is preliminary data.</text>
</comment>
<evidence type="ECO:0000256" key="2">
    <source>
        <dbReference type="SAM" id="MobiDB-lite"/>
    </source>
</evidence>
<dbReference type="EMBL" id="LAZR01000105">
    <property type="protein sequence ID" value="KKN91303.1"/>
    <property type="molecule type" value="Genomic_DNA"/>
</dbReference>
<dbReference type="Gene3D" id="2.40.50.140">
    <property type="entry name" value="Nucleic acid-binding proteins"/>
    <property type="match status" value="1"/>
</dbReference>
<dbReference type="PIRSF" id="PIRSF002070">
    <property type="entry name" value="SSB"/>
    <property type="match status" value="1"/>
</dbReference>
<dbReference type="NCBIfam" id="TIGR00621">
    <property type="entry name" value="ssb"/>
    <property type="match status" value="1"/>
</dbReference>
<keyword evidence="1" id="KW-0238">DNA-binding</keyword>
<dbReference type="PROSITE" id="PS50935">
    <property type="entry name" value="SSB"/>
    <property type="match status" value="1"/>
</dbReference>
<dbReference type="InterPro" id="IPR012340">
    <property type="entry name" value="NA-bd_OB-fold"/>
</dbReference>
<proteinExistence type="predicted"/>
<evidence type="ECO:0000256" key="1">
    <source>
        <dbReference type="ARBA" id="ARBA00023125"/>
    </source>
</evidence>
<protein>
    <recommendedName>
        <fullName evidence="4">Single-stranded DNA-binding protein</fullName>
    </recommendedName>
</protein>
<evidence type="ECO:0008006" key="4">
    <source>
        <dbReference type="Google" id="ProtNLM"/>
    </source>
</evidence>
<sequence length="138" mass="15458">MAELGVFGVGVATADSELRTVGEDQKVCTVNLAFNRSYRKRGEDKWQQEPCFVRVTVWGNRAERMVELVKKGQPVYVVGYLKQETWEKDGQKRVAYSINARDFQLCEKLGKKNSEPQAVGATTAPAESPVNDDSDIPF</sequence>
<dbReference type="GO" id="GO:0006260">
    <property type="term" value="P:DNA replication"/>
    <property type="evidence" value="ECO:0007669"/>
    <property type="project" value="InterPro"/>
</dbReference>
<dbReference type="AlphaFoldDB" id="A0A0F9XHB2"/>
<feature type="region of interest" description="Disordered" evidence="2">
    <location>
        <begin position="113"/>
        <end position="138"/>
    </location>
</feature>
<accession>A0A0F9XHB2</accession>
<dbReference type="SUPFAM" id="SSF50249">
    <property type="entry name" value="Nucleic acid-binding proteins"/>
    <property type="match status" value="1"/>
</dbReference>
<dbReference type="GO" id="GO:0003697">
    <property type="term" value="F:single-stranded DNA binding"/>
    <property type="evidence" value="ECO:0007669"/>
    <property type="project" value="InterPro"/>
</dbReference>
<gene>
    <name evidence="3" type="ORF">LCGC14_0221710</name>
</gene>
<dbReference type="InterPro" id="IPR000424">
    <property type="entry name" value="Primosome_PriB/ssb"/>
</dbReference>
<reference evidence="3" key="1">
    <citation type="journal article" date="2015" name="Nature">
        <title>Complex archaea that bridge the gap between prokaryotes and eukaryotes.</title>
        <authorList>
            <person name="Spang A."/>
            <person name="Saw J.H."/>
            <person name="Jorgensen S.L."/>
            <person name="Zaremba-Niedzwiedzka K."/>
            <person name="Martijn J."/>
            <person name="Lind A.E."/>
            <person name="van Eijk R."/>
            <person name="Schleper C."/>
            <person name="Guy L."/>
            <person name="Ettema T.J."/>
        </authorList>
    </citation>
    <scope>NUCLEOTIDE SEQUENCE</scope>
</reference>
<dbReference type="CDD" id="cd04496">
    <property type="entry name" value="SSB_OBF"/>
    <property type="match status" value="1"/>
</dbReference>
<evidence type="ECO:0000313" key="3">
    <source>
        <dbReference type="EMBL" id="KKN91303.1"/>
    </source>
</evidence>
<dbReference type="Pfam" id="PF00436">
    <property type="entry name" value="SSB"/>
    <property type="match status" value="1"/>
</dbReference>
<dbReference type="InterPro" id="IPR011344">
    <property type="entry name" value="ssDNA-bd"/>
</dbReference>